<dbReference type="Proteomes" id="UP000636800">
    <property type="component" value="Unassembled WGS sequence"/>
</dbReference>
<dbReference type="Proteomes" id="UP000639772">
    <property type="component" value="Unassembled WGS sequence"/>
</dbReference>
<dbReference type="EMBL" id="JADCNM010000005">
    <property type="protein sequence ID" value="KAG0483222.1"/>
    <property type="molecule type" value="Genomic_DNA"/>
</dbReference>
<dbReference type="PANTHER" id="PTHR31234">
    <property type="entry name" value="LATE EMBRYOGENESIS ABUNDANT (LEA) HYDROXYPROLINE-RICH GLYCOPROTEIN FAMILY"/>
    <property type="match status" value="1"/>
</dbReference>
<dbReference type="OrthoDB" id="1924574at2759"/>
<evidence type="ECO:0000313" key="7">
    <source>
        <dbReference type="Proteomes" id="UP000636800"/>
    </source>
</evidence>
<keyword evidence="4" id="KW-1133">Transmembrane helix</keyword>
<evidence type="ECO:0000313" key="5">
    <source>
        <dbReference type="EMBL" id="KAG0451538.1"/>
    </source>
</evidence>
<organism evidence="6 8">
    <name type="scientific">Vanilla planifolia</name>
    <name type="common">Vanilla</name>
    <dbReference type="NCBI Taxonomy" id="51239"/>
    <lineage>
        <taxon>Eukaryota</taxon>
        <taxon>Viridiplantae</taxon>
        <taxon>Streptophyta</taxon>
        <taxon>Embryophyta</taxon>
        <taxon>Tracheophyta</taxon>
        <taxon>Spermatophyta</taxon>
        <taxon>Magnoliopsida</taxon>
        <taxon>Liliopsida</taxon>
        <taxon>Asparagales</taxon>
        <taxon>Orchidaceae</taxon>
        <taxon>Vanilloideae</taxon>
        <taxon>Vanilleae</taxon>
        <taxon>Vanilla</taxon>
    </lineage>
</organism>
<dbReference type="AlphaFoldDB" id="A0A835RC47"/>
<evidence type="ECO:0000256" key="2">
    <source>
        <dbReference type="ARBA" id="ARBA00023136"/>
    </source>
</evidence>
<dbReference type="GO" id="GO:0005886">
    <property type="term" value="C:plasma membrane"/>
    <property type="evidence" value="ECO:0007669"/>
    <property type="project" value="TreeGrafter"/>
</dbReference>
<proteinExistence type="predicted"/>
<dbReference type="InterPro" id="IPR044839">
    <property type="entry name" value="NDR1-like"/>
</dbReference>
<keyword evidence="4" id="KW-0812">Transmembrane</keyword>
<evidence type="ECO:0000256" key="1">
    <source>
        <dbReference type="ARBA" id="ARBA00004370"/>
    </source>
</evidence>
<comment type="subcellular location">
    <subcellularLocation>
        <location evidence="1">Membrane</location>
    </subcellularLocation>
</comment>
<evidence type="ECO:0000313" key="6">
    <source>
        <dbReference type="EMBL" id="KAG0483222.1"/>
    </source>
</evidence>
<gene>
    <name evidence="6" type="ORF">HPP92_011306</name>
    <name evidence="5" type="ORF">HPP92_026391</name>
</gene>
<name>A0A835RC47_VANPL</name>
<reference evidence="7 8" key="1">
    <citation type="journal article" date="2020" name="Nat. Food">
        <title>A phased Vanilla planifolia genome enables genetic improvement of flavour and production.</title>
        <authorList>
            <person name="Hasing T."/>
            <person name="Tang H."/>
            <person name="Brym M."/>
            <person name="Khazi F."/>
            <person name="Huang T."/>
            <person name="Chambers A.H."/>
        </authorList>
    </citation>
    <scope>NUCLEOTIDE SEQUENCE [LARGE SCALE GENOMIC DNA]</scope>
    <source>
        <tissue evidence="6">Leaf</tissue>
    </source>
</reference>
<dbReference type="GO" id="GO:0098542">
    <property type="term" value="P:defense response to other organism"/>
    <property type="evidence" value="ECO:0007669"/>
    <property type="project" value="InterPro"/>
</dbReference>
<dbReference type="PANTHER" id="PTHR31234:SF42">
    <property type="entry name" value="LATE EMBRYOGENESIS ABUNDANT (LEA) HYDROXYPROLINE-RICH GLYCOPROTEIN FAMILY"/>
    <property type="match status" value="1"/>
</dbReference>
<protein>
    <recommendedName>
        <fullName evidence="9">Late embryogenesis abundant protein LEA-2 subgroup domain-containing protein</fullName>
    </recommendedName>
</protein>
<evidence type="ECO:0008006" key="9">
    <source>
        <dbReference type="Google" id="ProtNLM"/>
    </source>
</evidence>
<dbReference type="EMBL" id="JADCNL010000053">
    <property type="protein sequence ID" value="KAG0451538.1"/>
    <property type="molecule type" value="Genomic_DNA"/>
</dbReference>
<sequence>MPQHSPAFSAQLKDGRWDPTPLQPTTPAPGHVPIGQETSTSAPQLHHTLHSPNQRPLLRPPHLKRTKALAWCGTICCAILSTAIIVGGIAVLVIYLFFRPHNPHLNIAHATLNAAYLDENIDSNTTLLNADITLLANFSNPNSKVDVVFTRLDLNLYFGATLIAVAGVDPFAERHGESQLRSLHMIASEVALPEKEVETWRLQTAGSRAADGGLMMELNGRMRTRLEFRSILRFNFWLYSRCSLVMGAPPGGTLRSVLCRSKR</sequence>
<evidence type="ECO:0000256" key="4">
    <source>
        <dbReference type="SAM" id="Phobius"/>
    </source>
</evidence>
<comment type="caution">
    <text evidence="6">The sequence shown here is derived from an EMBL/GenBank/DDBJ whole genome shotgun (WGS) entry which is preliminary data.</text>
</comment>
<feature type="region of interest" description="Disordered" evidence="3">
    <location>
        <begin position="1"/>
        <end position="59"/>
    </location>
</feature>
<evidence type="ECO:0000313" key="8">
    <source>
        <dbReference type="Proteomes" id="UP000639772"/>
    </source>
</evidence>
<keyword evidence="2 4" id="KW-0472">Membrane</keyword>
<evidence type="ECO:0000256" key="3">
    <source>
        <dbReference type="SAM" id="MobiDB-lite"/>
    </source>
</evidence>
<accession>A0A835RC47</accession>
<keyword evidence="7" id="KW-1185">Reference proteome</keyword>
<feature type="transmembrane region" description="Helical" evidence="4">
    <location>
        <begin position="68"/>
        <end position="98"/>
    </location>
</feature>